<evidence type="ECO:0000313" key="2">
    <source>
        <dbReference type="EMBL" id="KAF7812852.1"/>
    </source>
</evidence>
<evidence type="ECO:0000313" key="3">
    <source>
        <dbReference type="Proteomes" id="UP000634136"/>
    </source>
</evidence>
<dbReference type="EMBL" id="JAAIUW010000010">
    <property type="protein sequence ID" value="KAF7812852.1"/>
    <property type="molecule type" value="Genomic_DNA"/>
</dbReference>
<keyword evidence="3" id="KW-1185">Reference proteome</keyword>
<dbReference type="Proteomes" id="UP000634136">
    <property type="component" value="Unassembled WGS sequence"/>
</dbReference>
<evidence type="ECO:0000256" key="1">
    <source>
        <dbReference type="SAM" id="MobiDB-lite"/>
    </source>
</evidence>
<dbReference type="AlphaFoldDB" id="A0A834T2Z1"/>
<feature type="region of interest" description="Disordered" evidence="1">
    <location>
        <begin position="1"/>
        <end position="22"/>
    </location>
</feature>
<organism evidence="2 3">
    <name type="scientific">Senna tora</name>
    <dbReference type="NCBI Taxonomy" id="362788"/>
    <lineage>
        <taxon>Eukaryota</taxon>
        <taxon>Viridiplantae</taxon>
        <taxon>Streptophyta</taxon>
        <taxon>Embryophyta</taxon>
        <taxon>Tracheophyta</taxon>
        <taxon>Spermatophyta</taxon>
        <taxon>Magnoliopsida</taxon>
        <taxon>eudicotyledons</taxon>
        <taxon>Gunneridae</taxon>
        <taxon>Pentapetalae</taxon>
        <taxon>rosids</taxon>
        <taxon>fabids</taxon>
        <taxon>Fabales</taxon>
        <taxon>Fabaceae</taxon>
        <taxon>Caesalpinioideae</taxon>
        <taxon>Cassia clade</taxon>
        <taxon>Senna</taxon>
    </lineage>
</organism>
<name>A0A834T2Z1_9FABA</name>
<gene>
    <name evidence="2" type="ORF">G2W53_033828</name>
</gene>
<accession>A0A834T2Z1</accession>
<reference evidence="2" key="1">
    <citation type="submission" date="2020-09" db="EMBL/GenBank/DDBJ databases">
        <title>Genome-Enabled Discovery of Anthraquinone Biosynthesis in Senna tora.</title>
        <authorList>
            <person name="Kang S.-H."/>
            <person name="Pandey R.P."/>
            <person name="Lee C.-M."/>
            <person name="Sim J.-S."/>
            <person name="Jeong J.-T."/>
            <person name="Choi B.-S."/>
            <person name="Jung M."/>
            <person name="Ginzburg D."/>
            <person name="Zhao K."/>
            <person name="Won S.Y."/>
            <person name="Oh T.-J."/>
            <person name="Yu Y."/>
            <person name="Kim N.-H."/>
            <person name="Lee O.R."/>
            <person name="Lee T.-H."/>
            <person name="Bashyal P."/>
            <person name="Kim T.-S."/>
            <person name="Lee W.-H."/>
            <person name="Kawkins C."/>
            <person name="Kim C.-K."/>
            <person name="Kim J.S."/>
            <person name="Ahn B.O."/>
            <person name="Rhee S.Y."/>
            <person name="Sohng J.K."/>
        </authorList>
    </citation>
    <scope>NUCLEOTIDE SEQUENCE</scope>
    <source>
        <tissue evidence="2">Leaf</tissue>
    </source>
</reference>
<proteinExistence type="predicted"/>
<feature type="compositionally biased region" description="Basic and acidic residues" evidence="1">
    <location>
        <begin position="1"/>
        <end position="12"/>
    </location>
</feature>
<comment type="caution">
    <text evidence="2">The sequence shown here is derived from an EMBL/GenBank/DDBJ whole genome shotgun (WGS) entry which is preliminary data.</text>
</comment>
<sequence>MKHKALKEDHYNSSKSNHRPSCSVHHRFIGHCSVHYQEESIE</sequence>
<protein>
    <submittedName>
        <fullName evidence="2">Uncharacterized protein</fullName>
    </submittedName>
</protein>